<evidence type="ECO:0000256" key="4">
    <source>
        <dbReference type="ARBA" id="ARBA00023242"/>
    </source>
</evidence>
<feature type="region of interest" description="Disordered" evidence="5">
    <location>
        <begin position="287"/>
        <end position="311"/>
    </location>
</feature>
<feature type="compositionally biased region" description="Low complexity" evidence="5">
    <location>
        <begin position="292"/>
        <end position="308"/>
    </location>
</feature>
<dbReference type="GO" id="GO:0000981">
    <property type="term" value="F:DNA-binding transcription factor activity, RNA polymerase II-specific"/>
    <property type="evidence" value="ECO:0007669"/>
    <property type="project" value="InterPro"/>
</dbReference>
<dbReference type="GO" id="GO:0003677">
    <property type="term" value="F:DNA binding"/>
    <property type="evidence" value="ECO:0007669"/>
    <property type="project" value="UniProtKB-KW"/>
</dbReference>
<dbReference type="PANTHER" id="PTHR31668">
    <property type="entry name" value="GLUCOSE TRANSPORT TRANSCRIPTION REGULATOR RGT1-RELATED-RELATED"/>
    <property type="match status" value="1"/>
</dbReference>
<organism evidence="7 8">
    <name type="scientific">Capronia epimyces CBS 606.96</name>
    <dbReference type="NCBI Taxonomy" id="1182542"/>
    <lineage>
        <taxon>Eukaryota</taxon>
        <taxon>Fungi</taxon>
        <taxon>Dikarya</taxon>
        <taxon>Ascomycota</taxon>
        <taxon>Pezizomycotina</taxon>
        <taxon>Eurotiomycetes</taxon>
        <taxon>Chaetothyriomycetidae</taxon>
        <taxon>Chaetothyriales</taxon>
        <taxon>Herpotrichiellaceae</taxon>
        <taxon>Capronia</taxon>
    </lineage>
</organism>
<dbReference type="InterPro" id="IPR001138">
    <property type="entry name" value="Zn2Cys6_DnaBD"/>
</dbReference>
<dbReference type="PROSITE" id="PS50048">
    <property type="entry name" value="ZN2_CY6_FUNGAL_2"/>
    <property type="match status" value="1"/>
</dbReference>
<dbReference type="InterPro" id="IPR050797">
    <property type="entry name" value="Carb_Metab_Trans_Reg"/>
</dbReference>
<dbReference type="Proteomes" id="UP000019478">
    <property type="component" value="Unassembled WGS sequence"/>
</dbReference>
<comment type="caution">
    <text evidence="7">The sequence shown here is derived from an EMBL/GenBank/DDBJ whole genome shotgun (WGS) entry which is preliminary data.</text>
</comment>
<evidence type="ECO:0000256" key="2">
    <source>
        <dbReference type="ARBA" id="ARBA00023125"/>
    </source>
</evidence>
<dbReference type="PROSITE" id="PS00463">
    <property type="entry name" value="ZN2_CY6_FUNGAL_1"/>
    <property type="match status" value="1"/>
</dbReference>
<accession>W9YID3</accession>
<keyword evidence="4" id="KW-0539">Nucleus</keyword>
<keyword evidence="2" id="KW-0238">DNA-binding</keyword>
<dbReference type="eggNOG" id="ENOG502SX45">
    <property type="taxonomic scope" value="Eukaryota"/>
</dbReference>
<evidence type="ECO:0000313" key="8">
    <source>
        <dbReference type="Proteomes" id="UP000019478"/>
    </source>
</evidence>
<dbReference type="RefSeq" id="XP_007729188.1">
    <property type="nucleotide sequence ID" value="XM_007730998.1"/>
</dbReference>
<dbReference type="GeneID" id="19164988"/>
<reference evidence="7 8" key="1">
    <citation type="submission" date="2013-03" db="EMBL/GenBank/DDBJ databases">
        <title>The Genome Sequence of Capronia epimyces CBS 606.96.</title>
        <authorList>
            <consortium name="The Broad Institute Genomics Platform"/>
            <person name="Cuomo C."/>
            <person name="de Hoog S."/>
            <person name="Gorbushina A."/>
            <person name="Walker B."/>
            <person name="Young S.K."/>
            <person name="Zeng Q."/>
            <person name="Gargeya S."/>
            <person name="Fitzgerald M."/>
            <person name="Haas B."/>
            <person name="Abouelleil A."/>
            <person name="Allen A.W."/>
            <person name="Alvarado L."/>
            <person name="Arachchi H.M."/>
            <person name="Berlin A.M."/>
            <person name="Chapman S.B."/>
            <person name="Gainer-Dewar J."/>
            <person name="Goldberg J."/>
            <person name="Griggs A."/>
            <person name="Gujja S."/>
            <person name="Hansen M."/>
            <person name="Howarth C."/>
            <person name="Imamovic A."/>
            <person name="Ireland A."/>
            <person name="Larimer J."/>
            <person name="McCowan C."/>
            <person name="Murphy C."/>
            <person name="Pearson M."/>
            <person name="Poon T.W."/>
            <person name="Priest M."/>
            <person name="Roberts A."/>
            <person name="Saif S."/>
            <person name="Shea T."/>
            <person name="Sisk P."/>
            <person name="Sykes S."/>
            <person name="Wortman J."/>
            <person name="Nusbaum C."/>
            <person name="Birren B."/>
        </authorList>
    </citation>
    <scope>NUCLEOTIDE SEQUENCE [LARGE SCALE GENOMIC DNA]</scope>
    <source>
        <strain evidence="7 8">CBS 606.96</strain>
    </source>
</reference>
<protein>
    <recommendedName>
        <fullName evidence="6">Zn(2)-C6 fungal-type domain-containing protein</fullName>
    </recommendedName>
</protein>
<evidence type="ECO:0000259" key="6">
    <source>
        <dbReference type="PROSITE" id="PS50048"/>
    </source>
</evidence>
<dbReference type="SMART" id="SM00066">
    <property type="entry name" value="GAL4"/>
    <property type="match status" value="1"/>
</dbReference>
<evidence type="ECO:0000256" key="1">
    <source>
        <dbReference type="ARBA" id="ARBA00023015"/>
    </source>
</evidence>
<dbReference type="Gene3D" id="4.10.240.10">
    <property type="entry name" value="Zn(2)-C6 fungal-type DNA-binding domain"/>
    <property type="match status" value="1"/>
</dbReference>
<evidence type="ECO:0000256" key="5">
    <source>
        <dbReference type="SAM" id="MobiDB-lite"/>
    </source>
</evidence>
<gene>
    <name evidence="7" type="ORF">A1O3_00848</name>
</gene>
<evidence type="ECO:0000313" key="7">
    <source>
        <dbReference type="EMBL" id="EXJ92298.1"/>
    </source>
</evidence>
<name>W9YID3_9EURO</name>
<sequence>MSSHLHLDYVSTRTADPGTAEVAVVRRADGRTLRKSCDRCHQQKLRCVGDKTSLTRCKRCKTAGLECVYGARSSKKASQCSIDNFATWDNWPGNSATPTLNEAVSELDTMFGLELTHFDEVFPMSPASRPDTGGSPSFVAPNLPALEHDSAGIPVSSAITMPLLTSGSSPVAGDGPITEFPELSAQLAQAFQELEATFLRTVEDQTSRRTQDYPIGEVLSALGSFLGVLKLSNVVGAGPLSRPCTSQTPQDAHLRSKQASIAAQGYVLCVRLLASLLEQMLQSLLASPSPSPTVSGSSASPDSAQDASGLGATGSNFSDACQVPHSLRLGDLLVPPDHFGHALSSSVNLLRIGCSRLNEMESLLGIPSKQRGQNTSSLVCLEQAGVAQQALPDNGSSGPSLPARFVASIWEDETSINNKSSVVHLQRCRAAILGLTEHCA</sequence>
<keyword evidence="3" id="KW-0804">Transcription</keyword>
<dbReference type="CDD" id="cd00067">
    <property type="entry name" value="GAL4"/>
    <property type="match status" value="1"/>
</dbReference>
<dbReference type="GO" id="GO:0008270">
    <property type="term" value="F:zinc ion binding"/>
    <property type="evidence" value="ECO:0007669"/>
    <property type="project" value="InterPro"/>
</dbReference>
<dbReference type="Pfam" id="PF00172">
    <property type="entry name" value="Zn_clus"/>
    <property type="match status" value="1"/>
</dbReference>
<dbReference type="AlphaFoldDB" id="W9YID3"/>
<keyword evidence="8" id="KW-1185">Reference proteome</keyword>
<dbReference type="EMBL" id="AMGY01000001">
    <property type="protein sequence ID" value="EXJ92298.1"/>
    <property type="molecule type" value="Genomic_DNA"/>
</dbReference>
<keyword evidence="1" id="KW-0805">Transcription regulation</keyword>
<feature type="domain" description="Zn(2)-C6 fungal-type" evidence="6">
    <location>
        <begin position="36"/>
        <end position="69"/>
    </location>
</feature>
<dbReference type="STRING" id="1182542.W9YID3"/>
<dbReference type="HOGENOM" id="CLU_639350_0_0_1"/>
<dbReference type="InterPro" id="IPR036864">
    <property type="entry name" value="Zn2-C6_fun-type_DNA-bd_sf"/>
</dbReference>
<evidence type="ECO:0000256" key="3">
    <source>
        <dbReference type="ARBA" id="ARBA00023163"/>
    </source>
</evidence>
<dbReference type="OrthoDB" id="4330117at2759"/>
<proteinExistence type="predicted"/>
<dbReference type="SUPFAM" id="SSF57701">
    <property type="entry name" value="Zn2/Cys6 DNA-binding domain"/>
    <property type="match status" value="1"/>
</dbReference>